<dbReference type="SUPFAM" id="SSF53613">
    <property type="entry name" value="Ribokinase-like"/>
    <property type="match status" value="1"/>
</dbReference>
<proteinExistence type="predicted"/>
<dbReference type="GO" id="GO:0016301">
    <property type="term" value="F:kinase activity"/>
    <property type="evidence" value="ECO:0007669"/>
    <property type="project" value="UniProtKB-KW"/>
</dbReference>
<evidence type="ECO:0000256" key="1">
    <source>
        <dbReference type="ARBA" id="ARBA00022679"/>
    </source>
</evidence>
<evidence type="ECO:0000256" key="2">
    <source>
        <dbReference type="ARBA" id="ARBA00022777"/>
    </source>
</evidence>
<dbReference type="Pfam" id="PF00294">
    <property type="entry name" value="PfkB"/>
    <property type="match status" value="1"/>
</dbReference>
<evidence type="ECO:0000313" key="4">
    <source>
        <dbReference type="EMBL" id="SFS13933.1"/>
    </source>
</evidence>
<keyword evidence="2 4" id="KW-0418">Kinase</keyword>
<dbReference type="STRING" id="1123755.SAMN05444714_1626"/>
<organism evidence="4 5">
    <name type="scientific">Yoonia litorea</name>
    <dbReference type="NCBI Taxonomy" id="1123755"/>
    <lineage>
        <taxon>Bacteria</taxon>
        <taxon>Pseudomonadati</taxon>
        <taxon>Pseudomonadota</taxon>
        <taxon>Alphaproteobacteria</taxon>
        <taxon>Rhodobacterales</taxon>
        <taxon>Paracoccaceae</taxon>
        <taxon>Yoonia</taxon>
    </lineage>
</organism>
<dbReference type="AlphaFoldDB" id="A0A1I6ME81"/>
<dbReference type="Gene3D" id="3.40.1190.20">
    <property type="match status" value="1"/>
</dbReference>
<keyword evidence="1" id="KW-0808">Transferase</keyword>
<dbReference type="GO" id="GO:0005829">
    <property type="term" value="C:cytosol"/>
    <property type="evidence" value="ECO:0007669"/>
    <property type="project" value="TreeGrafter"/>
</dbReference>
<dbReference type="EMBL" id="FOZM01000001">
    <property type="protein sequence ID" value="SFS13933.1"/>
    <property type="molecule type" value="Genomic_DNA"/>
</dbReference>
<protein>
    <submittedName>
        <fullName evidence="4">Ribokinase</fullName>
    </submittedName>
</protein>
<evidence type="ECO:0000259" key="3">
    <source>
        <dbReference type="Pfam" id="PF00294"/>
    </source>
</evidence>
<dbReference type="Proteomes" id="UP000198926">
    <property type="component" value="Unassembled WGS sequence"/>
</dbReference>
<keyword evidence="5" id="KW-1185">Reference proteome</keyword>
<dbReference type="InterPro" id="IPR002173">
    <property type="entry name" value="Carboh/pur_kinase_PfkB_CS"/>
</dbReference>
<gene>
    <name evidence="4" type="ORF">SAMN05444714_1626</name>
</gene>
<sequence>MTTIAVIGDPVLDQIYHASDPVLPGGKMLGRFFGSVPGGTTANFACAAARFGLEVQMIGRVADTWEGELHADALTAFGVNTDGLTAHDVARGAHTVIIIGPDGEKTLVYVPFPLDAAINPAVLQGHDMVYVMAADFDRIAPHLPGATAEICVDADAAAGLSAEGFARVAASAHVVFVNDVGFRKLTGEDPDRDNVAALLDQGPSLVCCTGGAGITYVATRDGEGQVLCLHRPARPARVVDTTGAGDCFNAAFLARRAQGADLAEALDFAIAAGALATEVTGAREAIPTPQSVADRMGR</sequence>
<reference evidence="4 5" key="1">
    <citation type="submission" date="2016-10" db="EMBL/GenBank/DDBJ databases">
        <authorList>
            <person name="de Groot N.N."/>
        </authorList>
    </citation>
    <scope>NUCLEOTIDE SEQUENCE [LARGE SCALE GENOMIC DNA]</scope>
    <source>
        <strain evidence="4 5">DSM 29433</strain>
    </source>
</reference>
<evidence type="ECO:0000313" key="5">
    <source>
        <dbReference type="Proteomes" id="UP000198926"/>
    </source>
</evidence>
<feature type="domain" description="Carbohydrate kinase PfkB" evidence="3">
    <location>
        <begin position="1"/>
        <end position="288"/>
    </location>
</feature>
<dbReference type="PROSITE" id="PS00584">
    <property type="entry name" value="PFKB_KINASES_2"/>
    <property type="match status" value="1"/>
</dbReference>
<dbReference type="InterPro" id="IPR011611">
    <property type="entry name" value="PfkB_dom"/>
</dbReference>
<dbReference type="RefSeq" id="WP_090206187.1">
    <property type="nucleotide sequence ID" value="NZ_FOZM01000001.1"/>
</dbReference>
<dbReference type="OrthoDB" id="9776822at2"/>
<dbReference type="PANTHER" id="PTHR10584:SF157">
    <property type="entry name" value="SULFOFRUCTOSE KINASE"/>
    <property type="match status" value="1"/>
</dbReference>
<name>A0A1I6ME81_9RHOB</name>
<dbReference type="PANTHER" id="PTHR10584">
    <property type="entry name" value="SUGAR KINASE"/>
    <property type="match status" value="1"/>
</dbReference>
<accession>A0A1I6ME81</accession>
<dbReference type="InterPro" id="IPR029056">
    <property type="entry name" value="Ribokinase-like"/>
</dbReference>